<proteinExistence type="predicted"/>
<reference evidence="1" key="1">
    <citation type="submission" date="2018-02" db="EMBL/GenBank/DDBJ databases">
        <title>Rhizophora mucronata_Transcriptome.</title>
        <authorList>
            <person name="Meera S.P."/>
            <person name="Sreeshan A."/>
            <person name="Augustine A."/>
        </authorList>
    </citation>
    <scope>NUCLEOTIDE SEQUENCE</scope>
    <source>
        <tissue evidence="1">Leaf</tissue>
    </source>
</reference>
<sequence>MEIPFVLLKDEGFCTCRFVCRRIYFLARL</sequence>
<name>A0A2P2MM58_RHIMU</name>
<organism evidence="1">
    <name type="scientific">Rhizophora mucronata</name>
    <name type="common">Asiatic mangrove</name>
    <dbReference type="NCBI Taxonomy" id="61149"/>
    <lineage>
        <taxon>Eukaryota</taxon>
        <taxon>Viridiplantae</taxon>
        <taxon>Streptophyta</taxon>
        <taxon>Embryophyta</taxon>
        <taxon>Tracheophyta</taxon>
        <taxon>Spermatophyta</taxon>
        <taxon>Magnoliopsida</taxon>
        <taxon>eudicotyledons</taxon>
        <taxon>Gunneridae</taxon>
        <taxon>Pentapetalae</taxon>
        <taxon>rosids</taxon>
        <taxon>fabids</taxon>
        <taxon>Malpighiales</taxon>
        <taxon>Rhizophoraceae</taxon>
        <taxon>Rhizophora</taxon>
    </lineage>
</organism>
<protein>
    <submittedName>
        <fullName evidence="1">Uncharacterized protein</fullName>
    </submittedName>
</protein>
<accession>A0A2P2MM58</accession>
<dbReference type="EMBL" id="GGEC01050811">
    <property type="protein sequence ID" value="MBX31295.1"/>
    <property type="molecule type" value="Transcribed_RNA"/>
</dbReference>
<dbReference type="AlphaFoldDB" id="A0A2P2MM58"/>
<evidence type="ECO:0000313" key="1">
    <source>
        <dbReference type="EMBL" id="MBX31295.1"/>
    </source>
</evidence>